<sequence length="186" mass="20480">MADQGLEMTGENLAQLGAHIPDDLLDLFEQVQRRLRPLVSRPPVGQLPMPSLGRPLDVAKLTACSELRDLTASGPVSVKDLADSLGLDHSTVSRLLGELEEDGLVERGSDPEDRRRRTITLTPLGVAVGAESRQLARVFARVMFADWEASDIRTLLDLMDRLLENTHSLMPLLKDIAIQQVKSNPE</sequence>
<reference evidence="6" key="1">
    <citation type="submission" date="2020-05" db="EMBL/GenBank/DDBJ databases">
        <authorList>
            <person name="Chiriac C."/>
            <person name="Salcher M."/>
            <person name="Ghai R."/>
            <person name="Kavagutti S V."/>
        </authorList>
    </citation>
    <scope>NUCLEOTIDE SEQUENCE</scope>
</reference>
<proteinExistence type="predicted"/>
<dbReference type="EMBL" id="CAFBMR010000054">
    <property type="protein sequence ID" value="CAB4918834.1"/>
    <property type="molecule type" value="Genomic_DNA"/>
</dbReference>
<dbReference type="PROSITE" id="PS51077">
    <property type="entry name" value="HTH_ICLR"/>
    <property type="match status" value="1"/>
</dbReference>
<dbReference type="SUPFAM" id="SSF46785">
    <property type="entry name" value="Winged helix' DNA-binding domain"/>
    <property type="match status" value="1"/>
</dbReference>
<feature type="domain" description="HTH marR-type" evidence="4">
    <location>
        <begin position="21"/>
        <end position="164"/>
    </location>
</feature>
<dbReference type="InterPro" id="IPR039422">
    <property type="entry name" value="MarR/SlyA-like"/>
</dbReference>
<dbReference type="InterPro" id="IPR012318">
    <property type="entry name" value="HTH_CRP"/>
</dbReference>
<evidence type="ECO:0000313" key="6">
    <source>
        <dbReference type="EMBL" id="CAB4918834.1"/>
    </source>
</evidence>
<evidence type="ECO:0000259" key="5">
    <source>
        <dbReference type="PROSITE" id="PS51077"/>
    </source>
</evidence>
<dbReference type="InterPro" id="IPR036388">
    <property type="entry name" value="WH-like_DNA-bd_sf"/>
</dbReference>
<name>A0A6J7HG93_9ZZZZ</name>
<dbReference type="GO" id="GO:0003677">
    <property type="term" value="F:DNA binding"/>
    <property type="evidence" value="ECO:0007669"/>
    <property type="project" value="UniProtKB-KW"/>
</dbReference>
<dbReference type="PROSITE" id="PS50995">
    <property type="entry name" value="HTH_MARR_2"/>
    <property type="match status" value="1"/>
</dbReference>
<evidence type="ECO:0000256" key="1">
    <source>
        <dbReference type="ARBA" id="ARBA00023015"/>
    </source>
</evidence>
<dbReference type="InterPro" id="IPR036390">
    <property type="entry name" value="WH_DNA-bd_sf"/>
</dbReference>
<dbReference type="InterPro" id="IPR005471">
    <property type="entry name" value="Tscrpt_reg_IclR_N"/>
</dbReference>
<organism evidence="6">
    <name type="scientific">freshwater metagenome</name>
    <dbReference type="NCBI Taxonomy" id="449393"/>
    <lineage>
        <taxon>unclassified sequences</taxon>
        <taxon>metagenomes</taxon>
        <taxon>ecological metagenomes</taxon>
    </lineage>
</organism>
<dbReference type="AlphaFoldDB" id="A0A6J7HG93"/>
<dbReference type="GO" id="GO:0003700">
    <property type="term" value="F:DNA-binding transcription factor activity"/>
    <property type="evidence" value="ECO:0007669"/>
    <property type="project" value="InterPro"/>
</dbReference>
<evidence type="ECO:0000259" key="4">
    <source>
        <dbReference type="PROSITE" id="PS50995"/>
    </source>
</evidence>
<accession>A0A6J7HG93</accession>
<dbReference type="SMART" id="SM00419">
    <property type="entry name" value="HTH_CRP"/>
    <property type="match status" value="1"/>
</dbReference>
<dbReference type="PROSITE" id="PS01117">
    <property type="entry name" value="HTH_MARR_1"/>
    <property type="match status" value="1"/>
</dbReference>
<dbReference type="InterPro" id="IPR000835">
    <property type="entry name" value="HTH_MarR-typ"/>
</dbReference>
<dbReference type="PANTHER" id="PTHR33164:SF57">
    <property type="entry name" value="MARR-FAMILY TRANSCRIPTIONAL REGULATOR"/>
    <property type="match status" value="1"/>
</dbReference>
<dbReference type="Pfam" id="PF12802">
    <property type="entry name" value="MarR_2"/>
    <property type="match status" value="1"/>
</dbReference>
<dbReference type="SMART" id="SM00347">
    <property type="entry name" value="HTH_MARR"/>
    <property type="match status" value="1"/>
</dbReference>
<dbReference type="PANTHER" id="PTHR33164">
    <property type="entry name" value="TRANSCRIPTIONAL REGULATOR, MARR FAMILY"/>
    <property type="match status" value="1"/>
</dbReference>
<dbReference type="GO" id="GO:0006950">
    <property type="term" value="P:response to stress"/>
    <property type="evidence" value="ECO:0007669"/>
    <property type="project" value="TreeGrafter"/>
</dbReference>
<protein>
    <submittedName>
        <fullName evidence="6">Unannotated protein</fullName>
    </submittedName>
</protein>
<keyword evidence="1" id="KW-0805">Transcription regulation</keyword>
<feature type="domain" description="HTH iclR-type" evidence="5">
    <location>
        <begin position="49"/>
        <end position="123"/>
    </location>
</feature>
<evidence type="ECO:0000256" key="2">
    <source>
        <dbReference type="ARBA" id="ARBA00023125"/>
    </source>
</evidence>
<dbReference type="InterPro" id="IPR023187">
    <property type="entry name" value="Tscrpt_reg_MarR-type_CS"/>
</dbReference>
<keyword evidence="3" id="KW-0804">Transcription</keyword>
<evidence type="ECO:0000256" key="3">
    <source>
        <dbReference type="ARBA" id="ARBA00023163"/>
    </source>
</evidence>
<gene>
    <name evidence="6" type="ORF">UFOPK3610_01287</name>
</gene>
<dbReference type="Gene3D" id="1.10.10.10">
    <property type="entry name" value="Winged helix-like DNA-binding domain superfamily/Winged helix DNA-binding domain"/>
    <property type="match status" value="1"/>
</dbReference>
<dbReference type="PRINTS" id="PR00598">
    <property type="entry name" value="HTHMARR"/>
</dbReference>
<keyword evidence="2" id="KW-0238">DNA-binding</keyword>